<evidence type="ECO:0000313" key="2">
    <source>
        <dbReference type="Proteomes" id="UP000314616"/>
    </source>
</evidence>
<evidence type="ECO:0000313" key="1">
    <source>
        <dbReference type="EMBL" id="QDC23323.1"/>
    </source>
</evidence>
<protein>
    <recommendedName>
        <fullName evidence="3">Bacteriocin-protection protein</fullName>
    </recommendedName>
</protein>
<dbReference type="OrthoDB" id="9796999at2"/>
<gene>
    <name evidence="1" type="ORF">FE374_00570</name>
</gene>
<name>A0A5B8BYK5_9MICO</name>
<reference evidence="1 2" key="1">
    <citation type="submission" date="2019-05" db="EMBL/GenBank/DDBJ databases">
        <title>Georgenia *** sp. nov., and Georgenia *** sp. nov., isolated from the intestinal contents of plateau pika (Ochotona curzoniae) in the Qinghai-Tibet plateau of China.</title>
        <authorList>
            <person name="Tian Z."/>
        </authorList>
    </citation>
    <scope>NUCLEOTIDE SEQUENCE [LARGE SCALE GENOMIC DNA]</scope>
    <source>
        <strain evidence="1 2">Z443</strain>
    </source>
</reference>
<dbReference type="Proteomes" id="UP000314616">
    <property type="component" value="Chromosome"/>
</dbReference>
<organism evidence="1 2">
    <name type="scientific">Georgenia yuyongxinii</name>
    <dbReference type="NCBI Taxonomy" id="2589797"/>
    <lineage>
        <taxon>Bacteria</taxon>
        <taxon>Bacillati</taxon>
        <taxon>Actinomycetota</taxon>
        <taxon>Actinomycetes</taxon>
        <taxon>Micrococcales</taxon>
        <taxon>Bogoriellaceae</taxon>
        <taxon>Georgenia</taxon>
    </lineage>
</organism>
<dbReference type="Pfam" id="PF13376">
    <property type="entry name" value="OmdA"/>
    <property type="match status" value="1"/>
</dbReference>
<accession>A0A5B8BYK5</accession>
<dbReference type="AlphaFoldDB" id="A0A5B8BYK5"/>
<proteinExistence type="predicted"/>
<sequence length="227" mass="25307">MSPTPGGTPERPALFFSGPEEFRVWLRENHDTATELWMGLRKKHVPDRGLTWADAVVEALCFGWIDSVAQRIDADAVRQRWTPRKPGSTWSRINLETVARLIEEGRMTPAGLAAYERRKADRQAIYAYEQAELEALPAEAEEQVRANPAAAAFLDAATASYRKVCIHWVLSAKQEATREKRLRQLIDDSAAGRLVPSQRYGQTPSWVARAAAAAQAAEDRSPPSPRS</sequence>
<dbReference type="KEGG" id="gyu:FE374_00570"/>
<dbReference type="EMBL" id="CP040915">
    <property type="protein sequence ID" value="QDC23323.1"/>
    <property type="molecule type" value="Genomic_DNA"/>
</dbReference>
<dbReference type="RefSeq" id="WP_139926765.1">
    <property type="nucleotide sequence ID" value="NZ_CP040915.1"/>
</dbReference>
<evidence type="ECO:0008006" key="3">
    <source>
        <dbReference type="Google" id="ProtNLM"/>
    </source>
</evidence>